<proteinExistence type="predicted"/>
<name>A0ACB7WUI0_DIOAL</name>
<accession>A0ACB7WUI0</accession>
<evidence type="ECO:0000313" key="1">
    <source>
        <dbReference type="EMBL" id="KAH7692252.1"/>
    </source>
</evidence>
<reference evidence="2" key="1">
    <citation type="journal article" date="2022" name="Nat. Commun.">
        <title>Chromosome evolution and the genetic basis of agronomically important traits in greater yam.</title>
        <authorList>
            <person name="Bredeson J.V."/>
            <person name="Lyons J.B."/>
            <person name="Oniyinde I.O."/>
            <person name="Okereke N.R."/>
            <person name="Kolade O."/>
            <person name="Nnabue I."/>
            <person name="Nwadili C.O."/>
            <person name="Hribova E."/>
            <person name="Parker M."/>
            <person name="Nwogha J."/>
            <person name="Shu S."/>
            <person name="Carlson J."/>
            <person name="Kariba R."/>
            <person name="Muthemba S."/>
            <person name="Knop K."/>
            <person name="Barton G.J."/>
            <person name="Sherwood A.V."/>
            <person name="Lopez-Montes A."/>
            <person name="Asiedu R."/>
            <person name="Jamnadass R."/>
            <person name="Muchugi A."/>
            <person name="Goodstein D."/>
            <person name="Egesi C.N."/>
            <person name="Featherston J."/>
            <person name="Asfaw A."/>
            <person name="Simpson G.G."/>
            <person name="Dolezel J."/>
            <person name="Hendre P.S."/>
            <person name="Van Deynze A."/>
            <person name="Kumar P.L."/>
            <person name="Obidiegwu J.E."/>
            <person name="Bhattacharjee R."/>
            <person name="Rokhsar D.S."/>
        </authorList>
    </citation>
    <scope>NUCLEOTIDE SEQUENCE [LARGE SCALE GENOMIC DNA]</scope>
    <source>
        <strain evidence="2">cv. TDa95/00328</strain>
    </source>
</reference>
<dbReference type="EMBL" id="CM037011">
    <property type="protein sequence ID" value="KAH7692252.1"/>
    <property type="molecule type" value="Genomic_DNA"/>
</dbReference>
<organism evidence="1 2">
    <name type="scientific">Dioscorea alata</name>
    <name type="common">Purple yam</name>
    <dbReference type="NCBI Taxonomy" id="55571"/>
    <lineage>
        <taxon>Eukaryota</taxon>
        <taxon>Viridiplantae</taxon>
        <taxon>Streptophyta</taxon>
        <taxon>Embryophyta</taxon>
        <taxon>Tracheophyta</taxon>
        <taxon>Spermatophyta</taxon>
        <taxon>Magnoliopsida</taxon>
        <taxon>Liliopsida</taxon>
        <taxon>Dioscoreales</taxon>
        <taxon>Dioscoreaceae</taxon>
        <taxon>Dioscorea</taxon>
    </lineage>
</organism>
<protein>
    <submittedName>
        <fullName evidence="1">Small auxin-up RNA protein</fullName>
    </submittedName>
</protein>
<evidence type="ECO:0000313" key="2">
    <source>
        <dbReference type="Proteomes" id="UP000827976"/>
    </source>
</evidence>
<sequence>MARKWQIATALGRRRISPEKTDSYSDSETCTTTSVAPKGHFIVYTSEGKRFMVPLEYLDSRIFQELFRMSEEEYGLPVDGPITLHCDAVFMEYIMLLLKKQVSKDVERALLSSILVPYQSSCSSLAVVHEQQVALCGF</sequence>
<keyword evidence="2" id="KW-1185">Reference proteome</keyword>
<gene>
    <name evidence="1" type="ORF">IHE45_01G053300</name>
</gene>
<dbReference type="Proteomes" id="UP000827976">
    <property type="component" value="Chromosome 1"/>
</dbReference>
<comment type="caution">
    <text evidence="1">The sequence shown here is derived from an EMBL/GenBank/DDBJ whole genome shotgun (WGS) entry which is preliminary data.</text>
</comment>